<accession>A0ABR4HYU2</accession>
<dbReference type="EMBL" id="JBFXLT010000006">
    <property type="protein sequence ID" value="KAL2820666.1"/>
    <property type="molecule type" value="Genomic_DNA"/>
</dbReference>
<reference evidence="3 4" key="1">
    <citation type="submission" date="2024-07" db="EMBL/GenBank/DDBJ databases">
        <title>Section-level genome sequencing and comparative genomics of Aspergillus sections Usti and Cavernicolus.</title>
        <authorList>
            <consortium name="Lawrence Berkeley National Laboratory"/>
            <person name="Nybo J.L."/>
            <person name="Vesth T.C."/>
            <person name="Theobald S."/>
            <person name="Frisvad J.C."/>
            <person name="Larsen T.O."/>
            <person name="Kjaerboelling I."/>
            <person name="Rothschild-Mancinelli K."/>
            <person name="Lyhne E.K."/>
            <person name="Kogle M.E."/>
            <person name="Barry K."/>
            <person name="Clum A."/>
            <person name="Na H."/>
            <person name="Ledsgaard L."/>
            <person name="Lin J."/>
            <person name="Lipzen A."/>
            <person name="Kuo A."/>
            <person name="Riley R."/>
            <person name="Mondo S."/>
            <person name="Labutti K."/>
            <person name="Haridas S."/>
            <person name="Pangalinan J."/>
            <person name="Salamov A.A."/>
            <person name="Simmons B.A."/>
            <person name="Magnuson J.K."/>
            <person name="Chen J."/>
            <person name="Drula E."/>
            <person name="Henrissat B."/>
            <person name="Wiebenga A."/>
            <person name="Lubbers R.J."/>
            <person name="Gomes A.C."/>
            <person name="Makela M.R."/>
            <person name="Stajich J."/>
            <person name="Grigoriev I.V."/>
            <person name="Mortensen U.H."/>
            <person name="De Vries R.P."/>
            <person name="Baker S.E."/>
            <person name="Andersen M.R."/>
        </authorList>
    </citation>
    <scope>NUCLEOTIDE SEQUENCE [LARGE SCALE GENOMIC DNA]</scope>
    <source>
        <strain evidence="3 4">CBS 588.65</strain>
    </source>
</reference>
<feature type="signal peptide" evidence="1">
    <location>
        <begin position="1"/>
        <end position="20"/>
    </location>
</feature>
<sequence length="501" mass="54849">MKLQLSAVAAAAAGLPLGSALAIQEVLSDAKDTSPPHVDIQNPLDSALESSPAFLTPADLDSTNINLDAEINRLISTTASDIDSWINDFINQPLSEITNLPSELAYIDIPINPTDFSQPPPPKKTVYELIAESKYTTILAKIVKSDPELVDYLNSTERRFTFFAPTDNAFKKICHRHRKDHDGGGDDDDDNHHHIPKEIVRAILRYHSSPEVLNAAQLFHSHTIPSALEDPLLGTTKPDEDDDEEALPQRIAIRAGFKGLTLNFYSHIVAAGIPATNGLIHGIDSILLPPPSALLLLDVLPTKFSTFNLALYKTSLVSKLNTTSESSGKGFTLFTPTNSAFARLGLKINAFLFSPPGLKYLRGLLKYHMVPDHTLYSDVLYTGSGEVKPFGVRGATHLDLPTLLGDRKIAVDVAHLGPYVSFKVNGWQKVAFADALAKDGVIHALDHVLIPPRRTGGEEGELTVEELVERLEPWVEKDDVEESEEEFGAIWDEIVERAGDL</sequence>
<proteinExistence type="predicted"/>
<evidence type="ECO:0000259" key="2">
    <source>
        <dbReference type="PROSITE" id="PS50213"/>
    </source>
</evidence>
<dbReference type="InterPro" id="IPR000782">
    <property type="entry name" value="FAS1_domain"/>
</dbReference>
<dbReference type="Pfam" id="PF02469">
    <property type="entry name" value="Fasciclin"/>
    <property type="match status" value="2"/>
</dbReference>
<feature type="domain" description="FAS1" evidence="2">
    <location>
        <begin position="291"/>
        <end position="449"/>
    </location>
</feature>
<feature type="domain" description="FAS1" evidence="2">
    <location>
        <begin position="123"/>
        <end position="287"/>
    </location>
</feature>
<name>A0ABR4HYU2_9EURO</name>
<dbReference type="SUPFAM" id="SSF82153">
    <property type="entry name" value="FAS1 domain"/>
    <property type="match status" value="2"/>
</dbReference>
<protein>
    <submittedName>
        <fullName evidence="3">Fasciclin domain-containing protein</fullName>
    </submittedName>
</protein>
<dbReference type="PANTHER" id="PTHR10900:SF125">
    <property type="entry name" value="FAS1 DOMAIN-CONTAINING PROTEIN YLR001C"/>
    <property type="match status" value="1"/>
</dbReference>
<organism evidence="3 4">
    <name type="scientific">Aspergillus granulosus</name>
    <dbReference type="NCBI Taxonomy" id="176169"/>
    <lineage>
        <taxon>Eukaryota</taxon>
        <taxon>Fungi</taxon>
        <taxon>Dikarya</taxon>
        <taxon>Ascomycota</taxon>
        <taxon>Pezizomycotina</taxon>
        <taxon>Eurotiomycetes</taxon>
        <taxon>Eurotiomycetidae</taxon>
        <taxon>Eurotiales</taxon>
        <taxon>Aspergillaceae</taxon>
        <taxon>Aspergillus</taxon>
        <taxon>Aspergillus subgen. Nidulantes</taxon>
    </lineage>
</organism>
<dbReference type="InterPro" id="IPR050904">
    <property type="entry name" value="Adhesion/Biosynth-related"/>
</dbReference>
<evidence type="ECO:0000313" key="3">
    <source>
        <dbReference type="EMBL" id="KAL2820666.1"/>
    </source>
</evidence>
<keyword evidence="1" id="KW-0732">Signal</keyword>
<comment type="caution">
    <text evidence="3">The sequence shown here is derived from an EMBL/GenBank/DDBJ whole genome shotgun (WGS) entry which is preliminary data.</text>
</comment>
<dbReference type="Gene3D" id="2.30.180.10">
    <property type="entry name" value="FAS1 domain"/>
    <property type="match status" value="2"/>
</dbReference>
<evidence type="ECO:0000256" key="1">
    <source>
        <dbReference type="SAM" id="SignalP"/>
    </source>
</evidence>
<evidence type="ECO:0000313" key="4">
    <source>
        <dbReference type="Proteomes" id="UP001610334"/>
    </source>
</evidence>
<feature type="chain" id="PRO_5047365589" evidence="1">
    <location>
        <begin position="21"/>
        <end position="501"/>
    </location>
</feature>
<dbReference type="InterPro" id="IPR036378">
    <property type="entry name" value="FAS1_dom_sf"/>
</dbReference>
<gene>
    <name evidence="3" type="ORF">BJX63DRAFT_280042</name>
</gene>
<dbReference type="PANTHER" id="PTHR10900">
    <property type="entry name" value="PERIOSTIN-RELATED"/>
    <property type="match status" value="1"/>
</dbReference>
<keyword evidence="4" id="KW-1185">Reference proteome</keyword>
<dbReference type="Proteomes" id="UP001610334">
    <property type="component" value="Unassembled WGS sequence"/>
</dbReference>
<dbReference type="SMART" id="SM00554">
    <property type="entry name" value="FAS1"/>
    <property type="match status" value="2"/>
</dbReference>
<dbReference type="PROSITE" id="PS50213">
    <property type="entry name" value="FAS1"/>
    <property type="match status" value="2"/>
</dbReference>